<keyword evidence="2" id="KW-0812">Transmembrane</keyword>
<keyword evidence="2" id="KW-1133">Transmembrane helix</keyword>
<name>A0A3N4E826_9GAMM</name>
<dbReference type="PANTHER" id="PTHR10566">
    <property type="entry name" value="CHAPERONE-ACTIVITY OF BC1 COMPLEX CABC1 -RELATED"/>
    <property type="match status" value="1"/>
</dbReference>
<dbReference type="Proteomes" id="UP000273778">
    <property type="component" value="Chromosome"/>
</dbReference>
<dbReference type="KEGG" id="spsr:EGC80_17645"/>
<dbReference type="InterPro" id="IPR004147">
    <property type="entry name" value="ABC1_dom"/>
</dbReference>
<sequence length="560" mass="62860">MLWDTLGTARDIGRLNELASVLIRYGFGDVLRRLGLANVVNGAGKALHWKYASEITNVDSPVRFCHALAEMGPTFIKLGQILATRSDLFSPEWIVEFEKLQDQAPPVSFELICKQLHEDLGCSPQQAFAEFDPKPLAAASIAQVHRARLQDGTEVIIKVRRPGIRPIMEADLRLLARIAEVMESESTSLRRFRPREVVRQFTHSLRRELDLLAECRNAERIAKNFNNDPKIVIPKVYWPWCRERVNVQEFIDGISGRNIEAVEKTGLDRKLLAKHGGQAALKMMLIDGFYHGDPHQGNIFYLPENRIAFIDFGMVGRLSFERRHQLVQLLHSMVELDAPRVVEVLLTWAGDPPLNCENLTFEVEEFVDKYHGVSLKNFNLGMMLTELMSLLREYSLNLPPDLIILIKALITLEGVALQLDPDFDMVFEAEPLLHQLMLDRYAPDAMAKRGWQAIVGTAELLTGLPHDLQQLFRSARSGRFQLHVDVTRLKAFGNQLDRAASRVAIGNVVAAMIIGSSIVMTVDGGPTLFGLPLFGVLGFLSAVVGGIWLVFSIWSSGRGR</sequence>
<dbReference type="Pfam" id="PF03109">
    <property type="entry name" value="ABC1"/>
    <property type="match status" value="1"/>
</dbReference>
<feature type="transmembrane region" description="Helical" evidence="2">
    <location>
        <begin position="503"/>
        <end position="522"/>
    </location>
</feature>
<dbReference type="InterPro" id="IPR050154">
    <property type="entry name" value="UbiB_kinase"/>
</dbReference>
<reference evidence="4 6" key="1">
    <citation type="submission" date="2018-11" db="EMBL/GenBank/DDBJ databases">
        <title>Shewanella sp. M2.</title>
        <authorList>
            <person name="Hwang Y.J."/>
            <person name="Hwang C.Y."/>
        </authorList>
    </citation>
    <scope>NUCLEOTIDE SEQUENCE [LARGE SCALE GENOMIC DNA]</scope>
    <source>
        <strain evidence="4 6">M2</strain>
    </source>
</reference>
<dbReference type="OrthoDB" id="9795390at2"/>
<feature type="transmembrane region" description="Helical" evidence="2">
    <location>
        <begin position="528"/>
        <end position="554"/>
    </location>
</feature>
<evidence type="ECO:0000256" key="1">
    <source>
        <dbReference type="ARBA" id="ARBA00009670"/>
    </source>
</evidence>
<keyword evidence="6" id="KW-1185">Reference proteome</keyword>
<evidence type="ECO:0000313" key="5">
    <source>
        <dbReference type="EMBL" id="RPA34349.1"/>
    </source>
</evidence>
<dbReference type="CDD" id="cd05121">
    <property type="entry name" value="ABC1_ADCK3-like"/>
    <property type="match status" value="1"/>
</dbReference>
<evidence type="ECO:0000313" key="4">
    <source>
        <dbReference type="EMBL" id="AZG36501.1"/>
    </source>
</evidence>
<dbReference type="EMBL" id="RKKB01000001">
    <property type="protein sequence ID" value="RPA34349.1"/>
    <property type="molecule type" value="Genomic_DNA"/>
</dbReference>
<organism evidence="5 7">
    <name type="scientific">Shewanella psychromarinicola</name>
    <dbReference type="NCBI Taxonomy" id="2487742"/>
    <lineage>
        <taxon>Bacteria</taxon>
        <taxon>Pseudomonadati</taxon>
        <taxon>Pseudomonadota</taxon>
        <taxon>Gammaproteobacteria</taxon>
        <taxon>Alteromonadales</taxon>
        <taxon>Shewanellaceae</taxon>
        <taxon>Shewanella</taxon>
    </lineage>
</organism>
<feature type="domain" description="ABC1 atypical kinase-like" evidence="3">
    <location>
        <begin position="99"/>
        <end position="344"/>
    </location>
</feature>
<reference evidence="7" key="2">
    <citation type="submission" date="2018-11" db="EMBL/GenBank/DDBJ databases">
        <title>Shewanella sp. R106.</title>
        <authorList>
            <person name="Hwang Y.J."/>
            <person name="Hwang C.Y."/>
        </authorList>
    </citation>
    <scope>NUCLEOTIDE SEQUENCE [LARGE SCALE GENOMIC DNA]</scope>
    <source>
        <strain evidence="7">R106</strain>
    </source>
</reference>
<gene>
    <name evidence="5" type="ORF">EGC77_01280</name>
    <name evidence="4" type="ORF">EGC80_17645</name>
</gene>
<dbReference type="EMBL" id="CP034073">
    <property type="protein sequence ID" value="AZG36501.1"/>
    <property type="molecule type" value="Genomic_DNA"/>
</dbReference>
<comment type="similarity">
    <text evidence="1">Belongs to the protein kinase superfamily. ADCK protein kinase family.</text>
</comment>
<evidence type="ECO:0000313" key="7">
    <source>
        <dbReference type="Proteomes" id="UP000278855"/>
    </source>
</evidence>
<dbReference type="RefSeq" id="WP_124011605.1">
    <property type="nucleotide sequence ID" value="NZ_CP034073.1"/>
</dbReference>
<evidence type="ECO:0000313" key="6">
    <source>
        <dbReference type="Proteomes" id="UP000273778"/>
    </source>
</evidence>
<dbReference type="Proteomes" id="UP000278855">
    <property type="component" value="Unassembled WGS sequence"/>
</dbReference>
<reference evidence="5" key="3">
    <citation type="submission" date="2018-11" db="EMBL/GenBank/DDBJ databases">
        <authorList>
            <person name="Hwang Y.J."/>
            <person name="Hwang C.Y."/>
        </authorList>
    </citation>
    <scope>NUCLEOTIDE SEQUENCE</scope>
    <source>
        <strain evidence="5">R106</strain>
    </source>
</reference>
<dbReference type="SUPFAM" id="SSF56112">
    <property type="entry name" value="Protein kinase-like (PK-like)"/>
    <property type="match status" value="1"/>
</dbReference>
<dbReference type="AlphaFoldDB" id="A0A3N4E826"/>
<dbReference type="PANTHER" id="PTHR10566:SF113">
    <property type="entry name" value="PROTEIN ACTIVITY OF BC1 COMPLEX KINASE 7, CHLOROPLASTIC"/>
    <property type="match status" value="1"/>
</dbReference>
<evidence type="ECO:0000256" key="2">
    <source>
        <dbReference type="SAM" id="Phobius"/>
    </source>
</evidence>
<accession>A0A3N4E826</accession>
<proteinExistence type="inferred from homology"/>
<keyword evidence="2" id="KW-0472">Membrane</keyword>
<dbReference type="InterPro" id="IPR011009">
    <property type="entry name" value="Kinase-like_dom_sf"/>
</dbReference>
<keyword evidence="5" id="KW-0830">Ubiquinone</keyword>
<evidence type="ECO:0000259" key="3">
    <source>
        <dbReference type="Pfam" id="PF03109"/>
    </source>
</evidence>
<protein>
    <submittedName>
        <fullName evidence="5">Ubiquinone biosynthesis protein UbiB</fullName>
    </submittedName>
</protein>